<dbReference type="AlphaFoldDB" id="A0A1A8W5X7"/>
<feature type="compositionally biased region" description="Basic and acidic residues" evidence="1">
    <location>
        <begin position="474"/>
        <end position="486"/>
    </location>
</feature>
<dbReference type="VEuPathDB" id="PlasmoDB:PmUG01_11055000"/>
<evidence type="ECO:0000313" key="3">
    <source>
        <dbReference type="Proteomes" id="UP000078597"/>
    </source>
</evidence>
<dbReference type="Proteomes" id="UP000078597">
    <property type="component" value="Unassembled WGS sequence"/>
</dbReference>
<reference evidence="3" key="1">
    <citation type="submission" date="2016-05" db="EMBL/GenBank/DDBJ databases">
        <authorList>
            <person name="Naeem Raeece"/>
        </authorList>
    </citation>
    <scope>NUCLEOTIDE SEQUENCE [LARGE SCALE GENOMIC DNA]</scope>
</reference>
<proteinExistence type="predicted"/>
<name>A0A1A8W5X7_PLAMA</name>
<evidence type="ECO:0000313" key="2">
    <source>
        <dbReference type="EMBL" id="SBS87404.1"/>
    </source>
</evidence>
<evidence type="ECO:0000256" key="1">
    <source>
        <dbReference type="SAM" id="MobiDB-lite"/>
    </source>
</evidence>
<feature type="compositionally biased region" description="Basic and acidic residues" evidence="1">
    <location>
        <begin position="873"/>
        <end position="884"/>
    </location>
</feature>
<accession>A0A1A8W5X7</accession>
<feature type="compositionally biased region" description="Basic and acidic residues" evidence="1">
    <location>
        <begin position="848"/>
        <end position="860"/>
    </location>
</feature>
<dbReference type="EMBL" id="FLQW01001032">
    <property type="protein sequence ID" value="SBS87404.1"/>
    <property type="molecule type" value="Genomic_DNA"/>
</dbReference>
<feature type="compositionally biased region" description="Basic and acidic residues" evidence="1">
    <location>
        <begin position="493"/>
        <end position="515"/>
    </location>
</feature>
<feature type="compositionally biased region" description="Basic and acidic residues" evidence="1">
    <location>
        <begin position="799"/>
        <end position="810"/>
    </location>
</feature>
<feature type="compositionally biased region" description="Basic and acidic residues" evidence="1">
    <location>
        <begin position="87"/>
        <end position="113"/>
    </location>
</feature>
<organism evidence="2 3">
    <name type="scientific">Plasmodium malariae</name>
    <dbReference type="NCBI Taxonomy" id="5858"/>
    <lineage>
        <taxon>Eukaryota</taxon>
        <taxon>Sar</taxon>
        <taxon>Alveolata</taxon>
        <taxon>Apicomplexa</taxon>
        <taxon>Aconoidasida</taxon>
        <taxon>Haemosporida</taxon>
        <taxon>Plasmodiidae</taxon>
        <taxon>Plasmodium</taxon>
        <taxon>Plasmodium (Plasmodium)</taxon>
    </lineage>
</organism>
<sequence length="884" mass="105038">MKNAYCFLYFCNLFVRKDDKRKTFYNLKIKKINNVEKNTLNSTDDNYSYFDKSRNNEYENILNEIIYEYEQEEKKKKGHIAGEGEEERDRKRDEQRDEQRDVLGHKQRFDQRDGGSSYEIGENEKGGKTNWNSEEGNIASNSTTNGSSKHDEIKRIENYKENGLLNLCNLNYDILNLLLKKELKEMHSKYEKYEEDRNYNKVSLFLETQAHSKIKEKDNMYIDDSVGRYFLNIDKNFIESISEREFHVLQNDIYKNIIYLKYNLLKSYKNIIHNLKQVKQCKTEQINKHVSVVYEEDNNNNEYMNDNENDNSSSNYYNENEEIEKKNAINNDRINKMNNFSNSVHANNLDKDNVSVSNQEQNDVNKQNLEQIDEQLSLDSIKEIIDVNQRLSKLQKNYNDLKNFNISQVLNKNNFLKSLKIYNFKFHHYSSYLLSKSMKKFLKKIQQSAHVPSEGTQANNEVEMSSSDIKKGIHNDIHNNKDEGKYQENVNNHSDENKSVKKKRNDVCEKENSKEQKENILTNAENNFSYICIPKVNDSNFLMKQNKSIIINLTSMNDKENNNLQPIDELNVDTDKGILILSANEKSININVRNICDKISYLTQSLSIYPQLDYKENILENIKIIKRLLMLMVFYFNIKNIYVICLDNTSTKFFYTFLNNHDDNLFKNFVNKQKQEEYFFITLNDIKFSHIINNNFIPLYSTKNIFKNYAFIMNKEENFYDISFFKRSCLFMFLYEHNDKQNHVISSSAQHFFYYKKFDYPFIYNIDNKYSIKTLKQFNEILLYLTSWIDIFHAGENEHNTSKDDKHMQDVDIPDQEGDAEERGKEDEDEFIQNMYTDEDEDEYDDYANDKDERTCEGKYGEGISNNETDGSNYKDDEQDGKNI</sequence>
<feature type="region of interest" description="Disordered" evidence="1">
    <location>
        <begin position="73"/>
        <end position="149"/>
    </location>
</feature>
<feature type="region of interest" description="Disordered" evidence="1">
    <location>
        <begin position="799"/>
        <end position="884"/>
    </location>
</feature>
<gene>
    <name evidence="2" type="ORF">PMALA_019450</name>
</gene>
<feature type="compositionally biased region" description="Acidic residues" evidence="1">
    <location>
        <begin position="827"/>
        <end position="847"/>
    </location>
</feature>
<feature type="region of interest" description="Disordered" evidence="1">
    <location>
        <begin position="474"/>
        <end position="515"/>
    </location>
</feature>
<protein>
    <submittedName>
        <fullName evidence="2">Uncharacterized protein</fullName>
    </submittedName>
</protein>
<feature type="compositionally biased region" description="Polar residues" evidence="1">
    <location>
        <begin position="129"/>
        <end position="147"/>
    </location>
</feature>